<feature type="compositionally biased region" description="Acidic residues" evidence="1">
    <location>
        <begin position="1928"/>
        <end position="1938"/>
    </location>
</feature>
<feature type="region of interest" description="Disordered" evidence="1">
    <location>
        <begin position="1039"/>
        <end position="1067"/>
    </location>
</feature>
<feature type="compositionally biased region" description="Low complexity" evidence="1">
    <location>
        <begin position="1421"/>
        <end position="1439"/>
    </location>
</feature>
<feature type="compositionally biased region" description="Low complexity" evidence="1">
    <location>
        <begin position="548"/>
        <end position="576"/>
    </location>
</feature>
<name>A0A9J7CLP0_MUSDO</name>
<organism evidence="5 6">
    <name type="scientific">Musca domestica</name>
    <name type="common">House fly</name>
    <dbReference type="NCBI Taxonomy" id="7370"/>
    <lineage>
        <taxon>Eukaryota</taxon>
        <taxon>Metazoa</taxon>
        <taxon>Ecdysozoa</taxon>
        <taxon>Arthropoda</taxon>
        <taxon>Hexapoda</taxon>
        <taxon>Insecta</taxon>
        <taxon>Pterygota</taxon>
        <taxon>Neoptera</taxon>
        <taxon>Endopterygota</taxon>
        <taxon>Diptera</taxon>
        <taxon>Brachycera</taxon>
        <taxon>Muscomorpha</taxon>
        <taxon>Muscoidea</taxon>
        <taxon>Muscidae</taxon>
        <taxon>Musca</taxon>
    </lineage>
</organism>
<feature type="region of interest" description="Disordered" evidence="1">
    <location>
        <begin position="728"/>
        <end position="846"/>
    </location>
</feature>
<feature type="compositionally biased region" description="Basic and acidic residues" evidence="1">
    <location>
        <begin position="1231"/>
        <end position="1245"/>
    </location>
</feature>
<feature type="compositionally biased region" description="Polar residues" evidence="1">
    <location>
        <begin position="1745"/>
        <end position="1756"/>
    </location>
</feature>
<feature type="compositionally biased region" description="Acidic residues" evidence="1">
    <location>
        <begin position="1855"/>
        <end position="1866"/>
    </location>
</feature>
<feature type="compositionally biased region" description="Low complexity" evidence="1">
    <location>
        <begin position="1601"/>
        <end position="1612"/>
    </location>
</feature>
<feature type="compositionally biased region" description="Low complexity" evidence="1">
    <location>
        <begin position="1636"/>
        <end position="1656"/>
    </location>
</feature>
<feature type="compositionally biased region" description="Low complexity" evidence="1">
    <location>
        <begin position="756"/>
        <end position="770"/>
    </location>
</feature>
<feature type="region of interest" description="Disordered" evidence="1">
    <location>
        <begin position="882"/>
        <end position="910"/>
    </location>
</feature>
<feature type="chain" id="PRO_5039935172" evidence="3">
    <location>
        <begin position="38"/>
        <end position="1961"/>
    </location>
</feature>
<keyword evidence="2" id="KW-0472">Membrane</keyword>
<feature type="compositionally biased region" description="Acidic residues" evidence="1">
    <location>
        <begin position="1489"/>
        <end position="1500"/>
    </location>
</feature>
<feature type="compositionally biased region" description="Polar residues" evidence="1">
    <location>
        <begin position="1463"/>
        <end position="1474"/>
    </location>
</feature>
<feature type="region of interest" description="Disordered" evidence="1">
    <location>
        <begin position="1855"/>
        <end position="1961"/>
    </location>
</feature>
<dbReference type="GeneID" id="101888930"/>
<feature type="compositionally biased region" description="Basic and acidic residues" evidence="1">
    <location>
        <begin position="1350"/>
        <end position="1382"/>
    </location>
</feature>
<feature type="compositionally biased region" description="Polar residues" evidence="1">
    <location>
        <begin position="1571"/>
        <end position="1592"/>
    </location>
</feature>
<dbReference type="KEGG" id="mde:101888930"/>
<feature type="compositionally biased region" description="Basic and acidic residues" evidence="1">
    <location>
        <begin position="1867"/>
        <end position="1889"/>
    </location>
</feature>
<feature type="compositionally biased region" description="Polar residues" evidence="1">
    <location>
        <begin position="798"/>
        <end position="811"/>
    </location>
</feature>
<dbReference type="GO" id="GO:0035317">
    <property type="term" value="P:imaginal disc-derived wing hair organization"/>
    <property type="evidence" value="ECO:0007669"/>
    <property type="project" value="TreeGrafter"/>
</dbReference>
<feature type="compositionally biased region" description="Low complexity" evidence="1">
    <location>
        <begin position="1890"/>
        <end position="1909"/>
    </location>
</feature>
<feature type="domain" description="Shavenoid isoform B-like N-terminal" evidence="4">
    <location>
        <begin position="110"/>
        <end position="224"/>
    </location>
</feature>
<evidence type="ECO:0000313" key="5">
    <source>
        <dbReference type="Proteomes" id="UP001652621"/>
    </source>
</evidence>
<feature type="region of interest" description="Disordered" evidence="1">
    <location>
        <begin position="543"/>
        <end position="592"/>
    </location>
</feature>
<feature type="compositionally biased region" description="Polar residues" evidence="1">
    <location>
        <begin position="728"/>
        <end position="747"/>
    </location>
</feature>
<feature type="compositionally biased region" description="Basic and acidic residues" evidence="1">
    <location>
        <begin position="1560"/>
        <end position="1570"/>
    </location>
</feature>
<feature type="region of interest" description="Disordered" evidence="1">
    <location>
        <begin position="1634"/>
        <end position="1656"/>
    </location>
</feature>
<feature type="compositionally biased region" description="Low complexity" evidence="1">
    <location>
        <begin position="1383"/>
        <end position="1396"/>
    </location>
</feature>
<keyword evidence="2" id="KW-0812">Transmembrane</keyword>
<feature type="transmembrane region" description="Helical" evidence="2">
    <location>
        <begin position="395"/>
        <end position="417"/>
    </location>
</feature>
<feature type="compositionally biased region" description="Polar residues" evidence="1">
    <location>
        <begin position="986"/>
        <end position="1014"/>
    </location>
</feature>
<dbReference type="OrthoDB" id="6346242at2759"/>
<keyword evidence="2" id="KW-1133">Transmembrane helix</keyword>
<feature type="compositionally biased region" description="Basic and acidic residues" evidence="1">
    <location>
        <begin position="1132"/>
        <end position="1145"/>
    </location>
</feature>
<feature type="compositionally biased region" description="Low complexity" evidence="1">
    <location>
        <begin position="1047"/>
        <end position="1066"/>
    </location>
</feature>
<evidence type="ECO:0000313" key="6">
    <source>
        <dbReference type="RefSeq" id="XP_005178204.2"/>
    </source>
</evidence>
<dbReference type="PANTHER" id="PTHR39387:SF1">
    <property type="entry name" value="SHAVENOID, ISOFORM B"/>
    <property type="match status" value="1"/>
</dbReference>
<feature type="region of interest" description="Disordered" evidence="1">
    <location>
        <begin position="986"/>
        <end position="1017"/>
    </location>
</feature>
<feature type="region of interest" description="Disordered" evidence="1">
    <location>
        <begin position="1312"/>
        <end position="1523"/>
    </location>
</feature>
<dbReference type="InterPro" id="IPR057507">
    <property type="entry name" value="Sha_B-like_N"/>
</dbReference>
<feature type="region of interest" description="Disordered" evidence="1">
    <location>
        <begin position="1737"/>
        <end position="1756"/>
    </location>
</feature>
<feature type="compositionally biased region" description="Low complexity" evidence="1">
    <location>
        <begin position="889"/>
        <end position="903"/>
    </location>
</feature>
<dbReference type="Proteomes" id="UP001652621">
    <property type="component" value="Unplaced"/>
</dbReference>
<accession>A0A9J7CLP0</accession>
<dbReference type="Pfam" id="PF23328">
    <property type="entry name" value="Sha_B_N"/>
    <property type="match status" value="1"/>
</dbReference>
<keyword evidence="5" id="KW-1185">Reference proteome</keyword>
<evidence type="ECO:0000259" key="4">
    <source>
        <dbReference type="Pfam" id="PF23328"/>
    </source>
</evidence>
<dbReference type="GO" id="GO:0005938">
    <property type="term" value="C:cell cortex"/>
    <property type="evidence" value="ECO:0007669"/>
    <property type="project" value="TreeGrafter"/>
</dbReference>
<proteinExistence type="predicted"/>
<dbReference type="PANTHER" id="PTHR39387">
    <property type="entry name" value="SHAVENOID, ISOFORM B"/>
    <property type="match status" value="1"/>
</dbReference>
<evidence type="ECO:0000256" key="3">
    <source>
        <dbReference type="SAM" id="SignalP"/>
    </source>
</evidence>
<dbReference type="RefSeq" id="XP_005178204.2">
    <property type="nucleotide sequence ID" value="XM_005178147.4"/>
</dbReference>
<gene>
    <name evidence="6" type="primary">LOC101888930</name>
</gene>
<dbReference type="VEuPathDB" id="VectorBase:MDOMA2_011759"/>
<reference evidence="6" key="1">
    <citation type="submission" date="2025-08" db="UniProtKB">
        <authorList>
            <consortium name="RefSeq"/>
        </authorList>
    </citation>
    <scope>IDENTIFICATION</scope>
    <source>
        <strain evidence="6">Aabys</strain>
        <tissue evidence="6">Whole body</tissue>
    </source>
</reference>
<sequence>MLTRNVAKNNVTNSNMLFGRSMPVSLLLMLLLSFCQGSLLPLQSDLKRPEVPATTAANAAVNGGAVAAATAESASEARGSIDSNLNLLPRPATLLLDGMPSAATAQLYPVNLTRQHEGDIFWTNGVSSCNVDICVGLSSGTASWLSMGVNKVGSLAGIGGVDSKSHLELLTRQRHKLNIKSSPLSPPIATLTNGHSSGESCQCRCLPYLTTYREDLGICVDDIHECSLSPFVSGSSSEKIPYVFLPLRGQIIYPSREISFADIRTPVCAVTGAQYLTTNGWSDLRNPIDNDYPFRMFRDEGRTFLQWLGEADLRHKMQGRLIVVHLVCRDMTLPLNMSSTSDHIMPPKNVFSPCVAFRVNGSPVKFANNVSEVLFQSEATTTLAATSDGMSTKEYIVIGVCSLLLGLIYVSSVFLYLHMKKRKGREQPRMRNSLDDLANEINYPKNDQVTFGAPFTRSGSLYSVGSMTTSNEPRSRASLSSLKEEMGIVKNNPLLQHFPQLSDHHSGFTSDISNSASECEMDGGYHDKMKQMQTNVLIHPQMGMMQNGSSDSPKGSHHSSSNGNGNGNGSSTSTNEDNLDGASSSQETECLPQENVAIIEDIMTEEKLENLRAMVNGNVRKKLYFNPAYFEPHLLAQPPPAALEFLQKIREVIAIAKYKMAAKRYQPSLIMIPEESTARSDTPSLFGSQVQGGDACQACANNRCSGHVKNCGDKRNTIEKWLETVNLNEENQNSNPPANNQRENVTPSPEKDRQSPRGSKSSSSQSGNKPAAGNTASARRGHKDIMAPKQRPPPPPTQKSQGTSSNNQGRSKNNEVEKEEIQDHTAQDDNDSNFQNYEKPAQPKNSLNIPILHHKLETYSAITASAYMYGYAETGGELYNNPKFTLHDSPSASQRSRSSSQRSKTSRKRLDVLDQYAAASTPTSLTSAERQHYHMLRNMEQMNESLDADALIKEYTATLRSNSSFHVDIPTPDYDSTMEKKIKDIYNNTQGSVPSVPTPDYSSLSRRSLKQYQPDSPIYRRKSPQYLIVDYETDSLERLESTKRKSSQSSSSPSSDVSSQLSPSLSTALPLEEELEISHTVFGHEGGTFQSKTLNSNQKKMLRAMDTNSMQKDIAARIKYDTPFRGSMTIEVEHEPPSDLERSTDSDQYEPDTLDRKPKKQSFCDVSNWSSVSDIKKEVSSPPQSLPDLNHHHQRPAPGASATASTASMMDLSGKNSFRLKPQNPNGTDCSLRKNSRDSAYESQVELRRGCTQNHDVEEAKQNVNNLREIYQSLLVRQNSDCSCKCGGKATSLYLQEQLEDLTERGRILTLEAKHSRRQRPSEPPTPPPVVEISNDSPNKCTIKILTPKAKREGAGGGGEKRPTEYVEPRIHQTRSMDEISSRKSSSSPKPARSPSITPTPPRKRSISSSPLPPPPPPPTTSASTTLNSRTSRSSSQTRQYNVNQSATEEDTLSNHSECTEVTGISGTMTNSEFGGSIRKPNLPSTCNEEVEEEEEEGEDSSSNNSNPHESEDNQPSTEASQAVKKLKGEDYGAIFNTQIKGLRNDYSLNKYLNRRKSQEKIEISGENSHKTTPMDSPQLETNNNLKNSSDMDPNKLDVISLSSRSNRSSSRLSDRTKEMYRNAGVPVGIAYPQRSTANTTASNQTTTTPPTPTQATTNVQTVYRCEIEPVQLTHGMQIAMGLKDRPKKAKDIKNAWKKFVSMAASKFSPTQSPAPPFDKKTTSSILDALERDEGISSLIEGQPRVSSPKSTYSAPASQNYYEQRFGSRPLQEMDSGYMSADSGEALKRSFYDRYNFKLMSGRDHIIRVDTIEDNSDIESTSTDQQRAAQDNSRFEDFEHINEQQQELGNSIELGVEDDDDDDEDKVGDGHDGGRHDDNDSDNDSDKTLTRSNTQDQSTTRSSSSTTYTSDDEEDEDHPTTSYGSSETDGETNPEDMWESGAESVETHSVLYKNVRKSMER</sequence>
<protein>
    <submittedName>
        <fullName evidence="6">Uncharacterized protein LOC101888930 isoform X2</fullName>
    </submittedName>
</protein>
<feature type="compositionally biased region" description="Pro residues" evidence="1">
    <location>
        <begin position="1411"/>
        <end position="1420"/>
    </location>
</feature>
<feature type="region of interest" description="Disordered" evidence="1">
    <location>
        <begin position="1132"/>
        <end position="1245"/>
    </location>
</feature>
<feature type="compositionally biased region" description="Basic and acidic residues" evidence="1">
    <location>
        <begin position="812"/>
        <end position="827"/>
    </location>
</feature>
<feature type="region of interest" description="Disordered" evidence="1">
    <location>
        <begin position="1560"/>
        <end position="1616"/>
    </location>
</feature>
<evidence type="ECO:0000256" key="2">
    <source>
        <dbReference type="SAM" id="Phobius"/>
    </source>
</evidence>
<evidence type="ECO:0000256" key="1">
    <source>
        <dbReference type="SAM" id="MobiDB-lite"/>
    </source>
</evidence>
<feature type="compositionally biased region" description="Polar residues" evidence="1">
    <location>
        <begin position="1164"/>
        <end position="1173"/>
    </location>
</feature>
<feature type="signal peptide" evidence="3">
    <location>
        <begin position="1"/>
        <end position="37"/>
    </location>
</feature>
<keyword evidence="3" id="KW-0732">Signal</keyword>